<dbReference type="STRING" id="228230.RMCC_2684"/>
<name>A0A124E253_MYCCR</name>
<dbReference type="Proteomes" id="UP000069443">
    <property type="component" value="Unassembled WGS sequence"/>
</dbReference>
<organism evidence="1 2">
    <name type="scientific">Mycolicibacterium canariasense</name>
    <name type="common">Mycobacterium canariasense</name>
    <dbReference type="NCBI Taxonomy" id="228230"/>
    <lineage>
        <taxon>Bacteria</taxon>
        <taxon>Bacillati</taxon>
        <taxon>Actinomycetota</taxon>
        <taxon>Actinomycetes</taxon>
        <taxon>Mycobacteriales</taxon>
        <taxon>Mycobacteriaceae</taxon>
        <taxon>Mycolicibacterium</taxon>
    </lineage>
</organism>
<keyword evidence="1" id="KW-0808">Transferase</keyword>
<dbReference type="EMBL" id="BCSY01000042">
    <property type="protein sequence ID" value="GAS95718.1"/>
    <property type="molecule type" value="Genomic_DNA"/>
</dbReference>
<evidence type="ECO:0000313" key="1">
    <source>
        <dbReference type="EMBL" id="GAS95718.1"/>
    </source>
</evidence>
<evidence type="ECO:0000313" key="2">
    <source>
        <dbReference type="Proteomes" id="UP000069443"/>
    </source>
</evidence>
<accession>A0A124E253</accession>
<reference evidence="2" key="2">
    <citation type="submission" date="2016-02" db="EMBL/GenBank/DDBJ databases">
        <title>Draft genome sequence of five rapidly growing Mycobacterium species.</title>
        <authorList>
            <person name="Katahira K."/>
            <person name="Gotou Y."/>
            <person name="Iida K."/>
            <person name="Ogura Y."/>
            <person name="Hayashi T."/>
        </authorList>
    </citation>
    <scope>NUCLEOTIDE SEQUENCE [LARGE SCALE GENOMIC DNA]</scope>
    <source>
        <strain evidence="2">JCM15298</strain>
    </source>
</reference>
<dbReference type="GO" id="GO:0008483">
    <property type="term" value="F:transaminase activity"/>
    <property type="evidence" value="ECO:0007669"/>
    <property type="project" value="UniProtKB-KW"/>
</dbReference>
<sequence>MYRSPVTSTARLLAQHPVPVWQIDTENEFKISANAALSALETWSIAVMIDSAPDEGDHWVTFRGVPLARLADVLRNGIDVTPTDAPIFCTDGVDKAFEYARPVGGGTGPGLILALRGPHLERTFRDLDADASPAEIAETRETYPHPAGNPGGRIRLSRLADQTTPGYEEAYGYWIPGNACEALISVCVLGQGTGVDEAVAAALAAGQADPIAAD</sequence>
<gene>
    <name evidence="1" type="ORF">RMCC_2684</name>
</gene>
<protein>
    <submittedName>
        <fullName evidence="1">Aminotransferase class I and II</fullName>
    </submittedName>
</protein>
<dbReference type="AlphaFoldDB" id="A0A124E253"/>
<keyword evidence="1" id="KW-0032">Aminotransferase</keyword>
<keyword evidence="2" id="KW-1185">Reference proteome</keyword>
<comment type="caution">
    <text evidence="1">The sequence shown here is derived from an EMBL/GenBank/DDBJ whole genome shotgun (WGS) entry which is preliminary data.</text>
</comment>
<reference evidence="2" key="1">
    <citation type="journal article" date="2016" name="Genome Announc.">
        <title>Draft Genome Sequences of Five Rapidly Growing Mycobacterium Species, M. thermoresistibile, M. fortuitum subsp. acetamidolyticum, M. canariasense, M. brisbanense, and M. novocastrense.</title>
        <authorList>
            <person name="Katahira K."/>
            <person name="Ogura Y."/>
            <person name="Gotoh Y."/>
            <person name="Hayashi T."/>
        </authorList>
    </citation>
    <scope>NUCLEOTIDE SEQUENCE [LARGE SCALE GENOMIC DNA]</scope>
    <source>
        <strain evidence="2">JCM15298</strain>
    </source>
</reference>
<proteinExistence type="predicted"/>